<dbReference type="EMBL" id="LAZP02000242">
    <property type="protein sequence ID" value="PFH58928.1"/>
    <property type="molecule type" value="Genomic_DNA"/>
</dbReference>
<organism evidence="2 3">
    <name type="scientific">Ophiocordyceps unilateralis</name>
    <name type="common">Zombie-ant fungus</name>
    <name type="synonym">Torrubia unilateralis</name>
    <dbReference type="NCBI Taxonomy" id="268505"/>
    <lineage>
        <taxon>Eukaryota</taxon>
        <taxon>Fungi</taxon>
        <taxon>Dikarya</taxon>
        <taxon>Ascomycota</taxon>
        <taxon>Pezizomycotina</taxon>
        <taxon>Sordariomycetes</taxon>
        <taxon>Hypocreomycetidae</taxon>
        <taxon>Hypocreales</taxon>
        <taxon>Ophiocordycipitaceae</taxon>
        <taxon>Ophiocordyceps</taxon>
    </lineage>
</organism>
<dbReference type="PANTHER" id="PTHR21405">
    <property type="entry name" value="CDNA SEQUENCE BC021608"/>
    <property type="match status" value="1"/>
</dbReference>
<dbReference type="PANTHER" id="PTHR21405:SF0">
    <property type="entry name" value="TETRATRICOPEPTIDE REPEAT PROTEIN 36"/>
    <property type="match status" value="1"/>
</dbReference>
<accession>A0A2A9PCB7</accession>
<dbReference type="InterPro" id="IPR038906">
    <property type="entry name" value="TTC36"/>
</dbReference>
<keyword evidence="3" id="KW-1185">Reference proteome</keyword>
<dbReference type="STRING" id="268505.A0A2A9PCB7"/>
<comment type="similarity">
    <text evidence="1">Belongs to the TTC36 family.</text>
</comment>
<reference evidence="2 3" key="2">
    <citation type="journal article" date="2017" name="Sci. Rep.">
        <title>Ant-infecting Ophiocordyceps genomes reveal a high diversity of potential behavioral manipulation genes and a possible major role for enterotoxins.</title>
        <authorList>
            <person name="de Bekker C."/>
            <person name="Ohm R.A."/>
            <person name="Evans H.C."/>
            <person name="Brachmann A."/>
            <person name="Hughes D.P."/>
        </authorList>
    </citation>
    <scope>NUCLEOTIDE SEQUENCE [LARGE SCALE GENOMIC DNA]</scope>
    <source>
        <strain evidence="2 3">SC16a</strain>
    </source>
</reference>
<dbReference type="OrthoDB" id="539634at2759"/>
<sequence length="265" mass="29221">MAHLHLSRRDVNVLDKIKDPESNPAAGVVIDESLPRDPYVTDAAVYESVVGKERTIIQSLQTIESNLSQSHAEDAQETAVTVYRECLSQLDDLISEQPQYASARNNRAQVLRRLYGDMLLLDVTTGMPMPLIAQPEPSEKRQAAASALQDLECSIHLLSPSSTSTPMSPQAARTLSMAHTQRAAIYLKTSKMLSHRQLDLVESRPEARWSKLDFEEAAARDLAYGGRYGNQIAKSLAVGVNPTAKLCGQIVREAMQREYGPSFDA</sequence>
<dbReference type="Proteomes" id="UP000037136">
    <property type="component" value="Unassembled WGS sequence"/>
</dbReference>
<dbReference type="GO" id="GO:0006570">
    <property type="term" value="P:tyrosine metabolic process"/>
    <property type="evidence" value="ECO:0007669"/>
    <property type="project" value="TreeGrafter"/>
</dbReference>
<dbReference type="AlphaFoldDB" id="A0A2A9PCB7"/>
<name>A0A2A9PCB7_OPHUN</name>
<protein>
    <submittedName>
        <fullName evidence="2">Uncharacterized protein</fullName>
    </submittedName>
</protein>
<evidence type="ECO:0000313" key="3">
    <source>
        <dbReference type="Proteomes" id="UP000037136"/>
    </source>
</evidence>
<gene>
    <name evidence="2" type="ORF">XA68_13036</name>
</gene>
<reference evidence="2 3" key="1">
    <citation type="journal article" date="2015" name="BMC Genomics">
        <title>Gene expression during zombie ant biting behavior reflects the complexity underlying fungal parasitic behavioral manipulation.</title>
        <authorList>
            <person name="de Bekker C."/>
            <person name="Ohm R.A."/>
            <person name="Loreto R.G."/>
            <person name="Sebastian A."/>
            <person name="Albert I."/>
            <person name="Merrow M."/>
            <person name="Brachmann A."/>
            <person name="Hughes D.P."/>
        </authorList>
    </citation>
    <scope>NUCLEOTIDE SEQUENCE [LARGE SCALE GENOMIC DNA]</scope>
    <source>
        <strain evidence="2 3">SC16a</strain>
    </source>
</reference>
<evidence type="ECO:0000313" key="2">
    <source>
        <dbReference type="EMBL" id="PFH58928.1"/>
    </source>
</evidence>
<proteinExistence type="inferred from homology"/>
<evidence type="ECO:0000256" key="1">
    <source>
        <dbReference type="ARBA" id="ARBA00006995"/>
    </source>
</evidence>
<comment type="caution">
    <text evidence="2">The sequence shown here is derived from an EMBL/GenBank/DDBJ whole genome shotgun (WGS) entry which is preliminary data.</text>
</comment>